<name>A0A0F9SFQ2_9ZZZZ</name>
<accession>A0A0F9SFQ2</accession>
<proteinExistence type="predicted"/>
<dbReference type="EMBL" id="LAZR01000669">
    <property type="protein sequence ID" value="KKN61142.1"/>
    <property type="molecule type" value="Genomic_DNA"/>
</dbReference>
<gene>
    <name evidence="1" type="ORF">LCGC14_0524860</name>
</gene>
<dbReference type="InterPro" id="IPR027417">
    <property type="entry name" value="P-loop_NTPase"/>
</dbReference>
<organism evidence="1">
    <name type="scientific">marine sediment metagenome</name>
    <dbReference type="NCBI Taxonomy" id="412755"/>
    <lineage>
        <taxon>unclassified sequences</taxon>
        <taxon>metagenomes</taxon>
        <taxon>ecological metagenomes</taxon>
    </lineage>
</organism>
<evidence type="ECO:0008006" key="2">
    <source>
        <dbReference type="Google" id="ProtNLM"/>
    </source>
</evidence>
<protein>
    <recommendedName>
        <fullName evidence="2">Sulfotransferase domain-containing protein</fullName>
    </recommendedName>
</protein>
<sequence>MKRKLFLHVGPHKTGTTLIQKVCLDNQGELIKSGIFYPKNYVRIFGHHLIRDLIKGKELSKSDSDFFKEIDSDVLLSSEDFISFSVKDFEYIKTFFSDFDIHIIYSWRRASLKMYSIWQELIKHGKSVSFFEFYHEHLAKPAQSYMLSADLQIERFAKVFGIKKVHLIDYDKAVKDKNLLELFFSIINCEYSTKYLEMSESRVSSNRSLNPFDTETIRILNKIMSSKYGMHGNDVREAYLTHYSELDITELHQIMKTKVTTLPVGNYFIDKKTERVMYSKFEENFINFEQAQYKSSITLIQDSWLMNLESLILINELADQLHRKIKSV</sequence>
<comment type="caution">
    <text evidence="1">The sequence shown here is derived from an EMBL/GenBank/DDBJ whole genome shotgun (WGS) entry which is preliminary data.</text>
</comment>
<dbReference type="Gene3D" id="3.40.50.300">
    <property type="entry name" value="P-loop containing nucleotide triphosphate hydrolases"/>
    <property type="match status" value="1"/>
</dbReference>
<reference evidence="1" key="1">
    <citation type="journal article" date="2015" name="Nature">
        <title>Complex archaea that bridge the gap between prokaryotes and eukaryotes.</title>
        <authorList>
            <person name="Spang A."/>
            <person name="Saw J.H."/>
            <person name="Jorgensen S.L."/>
            <person name="Zaremba-Niedzwiedzka K."/>
            <person name="Martijn J."/>
            <person name="Lind A.E."/>
            <person name="van Eijk R."/>
            <person name="Schleper C."/>
            <person name="Guy L."/>
            <person name="Ettema T.J."/>
        </authorList>
    </citation>
    <scope>NUCLEOTIDE SEQUENCE</scope>
</reference>
<dbReference type="SUPFAM" id="SSF52540">
    <property type="entry name" value="P-loop containing nucleoside triphosphate hydrolases"/>
    <property type="match status" value="1"/>
</dbReference>
<evidence type="ECO:0000313" key="1">
    <source>
        <dbReference type="EMBL" id="KKN61142.1"/>
    </source>
</evidence>
<dbReference type="AlphaFoldDB" id="A0A0F9SFQ2"/>